<dbReference type="AlphaFoldDB" id="A0A0C5WBI4"/>
<dbReference type="InterPro" id="IPR036034">
    <property type="entry name" value="PDZ_sf"/>
</dbReference>
<proteinExistence type="predicted"/>
<evidence type="ECO:0000259" key="2">
    <source>
        <dbReference type="Pfam" id="PF17820"/>
    </source>
</evidence>
<dbReference type="PATRIC" id="fig|1454006.5.peg.1674"/>
<sequence length="448" mass="51271">MKKSCYFLWILWLLSNLAFSQGKFYVQNDKETDKIKFQLVNNLVILPVEINGVTLSFLLDTGVSKPIVFNIFNISDSLKIKKTEKVFLRGLGEGEQIEAYKSEKNMFRVGDAINLNQDLYAIYNADLDFSSKLGFPVHGIIGFDLFKDLVVEINYAKQYLKLTNPSKYKYKVCRKCELLNLEFYNNKPFVAASIGKENAKIPVKLLIDTGGSDALWLFESDSLGIKSDKAFFNDFLGHGLSGSVYGKRSKLDRFTIGSFNLETTNVAYPDSLFIVYAKKHTSRNGSISGNILKRFNLVFDYKNAIVMLKKNKYFKEPFYYNKSGIELHHNGLRLVREQDDKIDLEKSSMLRNENASNSTRIILNPQYKLTLKPAYAVIELRENSAAYKAGLKINDIILTINGKPAHQFTLQQVMEKFYDDDGKQIKLRVDRKGIILNFNFKLESPLLN</sequence>
<evidence type="ECO:0000313" key="3">
    <source>
        <dbReference type="EMBL" id="AJR03657.1"/>
    </source>
</evidence>
<dbReference type="STRING" id="1454006.AW14_08495"/>
<dbReference type="KEGG" id="sze:AW14_08495"/>
<dbReference type="SUPFAM" id="SSF50156">
    <property type="entry name" value="PDZ domain-like"/>
    <property type="match status" value="1"/>
</dbReference>
<dbReference type="Gene3D" id="2.30.42.10">
    <property type="match status" value="1"/>
</dbReference>
<dbReference type="Pfam" id="PF17820">
    <property type="entry name" value="PDZ_6"/>
    <property type="match status" value="1"/>
</dbReference>
<feature type="domain" description="PDZ" evidence="2">
    <location>
        <begin position="381"/>
        <end position="431"/>
    </location>
</feature>
<dbReference type="Proteomes" id="UP000032229">
    <property type="component" value="Chromosome"/>
</dbReference>
<dbReference type="EMBL" id="CP007202">
    <property type="protein sequence ID" value="AJR03657.1"/>
    <property type="molecule type" value="Genomic_DNA"/>
</dbReference>
<feature type="chain" id="PRO_5002195062" description="PDZ domain-containing protein" evidence="1">
    <location>
        <begin position="21"/>
        <end position="448"/>
    </location>
</feature>
<name>A0A0C5WBI4_9FLAO</name>
<protein>
    <recommendedName>
        <fullName evidence="2">PDZ domain-containing protein</fullName>
    </recommendedName>
</protein>
<dbReference type="InterPro" id="IPR041489">
    <property type="entry name" value="PDZ_6"/>
</dbReference>
<dbReference type="RefSeq" id="WP_044638387.1">
    <property type="nucleotide sequence ID" value="NZ_CP007202.1"/>
</dbReference>
<accession>A0A0C5WBI4</accession>
<keyword evidence="1" id="KW-0732">Signal</keyword>
<organism evidence="3 4">
    <name type="scientific">Siansivirga zeaxanthinifaciens CC-SAMT-1</name>
    <dbReference type="NCBI Taxonomy" id="1454006"/>
    <lineage>
        <taxon>Bacteria</taxon>
        <taxon>Pseudomonadati</taxon>
        <taxon>Bacteroidota</taxon>
        <taxon>Flavobacteriia</taxon>
        <taxon>Flavobacteriales</taxon>
        <taxon>Flavobacteriaceae</taxon>
        <taxon>Siansivirga</taxon>
    </lineage>
</organism>
<evidence type="ECO:0000256" key="1">
    <source>
        <dbReference type="SAM" id="SignalP"/>
    </source>
</evidence>
<feature type="signal peptide" evidence="1">
    <location>
        <begin position="1"/>
        <end position="20"/>
    </location>
</feature>
<dbReference type="HOGENOM" id="CLU_039603_0_0_10"/>
<reference evidence="3 4" key="1">
    <citation type="submission" date="2014-02" db="EMBL/GenBank/DDBJ databases">
        <authorList>
            <person name="Young C.-C."/>
            <person name="Hameed A."/>
            <person name="Huang H.-C."/>
            <person name="Shahina M."/>
        </authorList>
    </citation>
    <scope>NUCLEOTIDE SEQUENCE [LARGE SCALE GENOMIC DNA]</scope>
    <source>
        <strain evidence="3 4">CC-SAMT-1</strain>
    </source>
</reference>
<dbReference type="Gene3D" id="2.40.70.10">
    <property type="entry name" value="Acid Proteases"/>
    <property type="match status" value="2"/>
</dbReference>
<dbReference type="InterPro" id="IPR021109">
    <property type="entry name" value="Peptidase_aspartic_dom_sf"/>
</dbReference>
<evidence type="ECO:0000313" key="4">
    <source>
        <dbReference type="Proteomes" id="UP000032229"/>
    </source>
</evidence>
<gene>
    <name evidence="3" type="ORF">AW14_08495</name>
</gene>
<dbReference type="OrthoDB" id="3521766at2"/>
<keyword evidence="4" id="KW-1185">Reference proteome</keyword>